<evidence type="ECO:0000256" key="5">
    <source>
        <dbReference type="ARBA" id="ARBA00022729"/>
    </source>
</evidence>
<dbReference type="SUPFAM" id="SSF56935">
    <property type="entry name" value="Porins"/>
    <property type="match status" value="1"/>
</dbReference>
<dbReference type="GO" id="GO:0030246">
    <property type="term" value="F:carbohydrate binding"/>
    <property type="evidence" value="ECO:0007669"/>
    <property type="project" value="InterPro"/>
</dbReference>
<keyword evidence="4 10" id="KW-0812">Transmembrane</keyword>
<evidence type="ECO:0000256" key="1">
    <source>
        <dbReference type="ARBA" id="ARBA00004571"/>
    </source>
</evidence>
<organism evidence="14 15">
    <name type="scientific">Sphingobacterium phlebotomi</name>
    <dbReference type="NCBI Taxonomy" id="2605433"/>
    <lineage>
        <taxon>Bacteria</taxon>
        <taxon>Pseudomonadati</taxon>
        <taxon>Bacteroidota</taxon>
        <taxon>Sphingobacteriia</taxon>
        <taxon>Sphingobacteriales</taxon>
        <taxon>Sphingobacteriaceae</taxon>
        <taxon>Sphingobacterium</taxon>
    </lineage>
</organism>
<dbReference type="InterPro" id="IPR036942">
    <property type="entry name" value="Beta-barrel_TonB_sf"/>
</dbReference>
<dbReference type="AlphaFoldDB" id="A0A5D4H0X8"/>
<dbReference type="RefSeq" id="WP_148920261.1">
    <property type="nucleotide sequence ID" value="NZ_VTAV01000013.1"/>
</dbReference>
<dbReference type="GO" id="GO:0044718">
    <property type="term" value="P:siderophore transmembrane transport"/>
    <property type="evidence" value="ECO:0007669"/>
    <property type="project" value="TreeGrafter"/>
</dbReference>
<dbReference type="Gene3D" id="2.170.130.10">
    <property type="entry name" value="TonB-dependent receptor, plug domain"/>
    <property type="match status" value="1"/>
</dbReference>
<dbReference type="EMBL" id="VTAV01000013">
    <property type="protein sequence ID" value="TYR34134.1"/>
    <property type="molecule type" value="Genomic_DNA"/>
</dbReference>
<keyword evidence="15" id="KW-1185">Reference proteome</keyword>
<dbReference type="GO" id="GO:0009279">
    <property type="term" value="C:cell outer membrane"/>
    <property type="evidence" value="ECO:0007669"/>
    <property type="project" value="UniProtKB-SubCell"/>
</dbReference>
<dbReference type="InterPro" id="IPR013784">
    <property type="entry name" value="Carb-bd-like_fold"/>
</dbReference>
<keyword evidence="8 14" id="KW-0675">Receptor</keyword>
<dbReference type="InterPro" id="IPR000531">
    <property type="entry name" value="Beta-barrel_TonB"/>
</dbReference>
<evidence type="ECO:0000256" key="4">
    <source>
        <dbReference type="ARBA" id="ARBA00022692"/>
    </source>
</evidence>
<evidence type="ECO:0000259" key="13">
    <source>
        <dbReference type="Pfam" id="PF07715"/>
    </source>
</evidence>
<dbReference type="InterPro" id="IPR037066">
    <property type="entry name" value="Plug_dom_sf"/>
</dbReference>
<evidence type="ECO:0000256" key="7">
    <source>
        <dbReference type="ARBA" id="ARBA00023136"/>
    </source>
</evidence>
<dbReference type="InterPro" id="IPR039426">
    <property type="entry name" value="TonB-dep_rcpt-like"/>
</dbReference>
<keyword evidence="9 10" id="KW-0998">Cell outer membrane</keyword>
<dbReference type="InterPro" id="IPR012910">
    <property type="entry name" value="Plug_dom"/>
</dbReference>
<evidence type="ECO:0000259" key="12">
    <source>
        <dbReference type="Pfam" id="PF00593"/>
    </source>
</evidence>
<sequence>MFGRLEVLKKCLFYLLLSLPLSVVSQEKYTIEGKVRLADLRENSDQILLTLWPDQYVLKTDKEGRFHFTGLYEGAYKLRVEHVGYTAQELDISLEGNDVDLDIELEIESYAIEGIEVKGKQPAVDNLIKAENAAMPVTVITRREIELMGSRRLDEIMKEQTGVAVVNDIASGSRAIGVQVQGFSSNYVMILIDGQPMLGRNNGNFDLSRISVTNVERIEIIKGASSCLYGSDALGGAINIITRHGAITPQTHASLLYGSLNTVDATVEAETPFANQRGSVVVSGNYYKTDGFNTDSKYMIGGTTIPPYSNYSFQGRSRYRLSKNGTIGFTARYTEGNSEMVNMWSDEWVNEDKQTDRDLNLSASYDHNFVNGIRSMSRYYFTRYENEMRANWINQNALIGAEKFGQQVHRIEQQFAYAPFSTLQLTGGIGGSLEVMDNQDLGQERNLNTAFAYLQAEWQPLTRLRTTTGLRYDHTNVYRGRVSPSLGIQYNLSEEWLMKAGIGAGFKAPDYKMRYQVFYNPAANYMVVGTDQIREVIEALDRSGELSFQNSYMLNLTAGNLKAENSMSSNVGFIWNPNNRLRAETSIFYHHIANQINAVAVGNGTTVGQIFTYRNLPRAANKGFEMSIGYQPLENLNLSVGYQYLIAKDLSVLDSIRAGNYPYNQMINNPITGESRPVKAGDYWGIEDRSRHMVNLKATYEYQPWNMTFNLRANIRGRYPFQEINGNQFIDEYDAFVPDHTLLNLTIEKRLWKNKLTLRLIADNLLGFTHRYMPGQPGRVILGGLSYRWFKE</sequence>
<dbReference type="Proteomes" id="UP000322362">
    <property type="component" value="Unassembled WGS sequence"/>
</dbReference>
<dbReference type="Gene3D" id="2.60.40.1120">
    <property type="entry name" value="Carboxypeptidase-like, regulatory domain"/>
    <property type="match status" value="1"/>
</dbReference>
<keyword evidence="2 10" id="KW-0813">Transport</keyword>
<comment type="similarity">
    <text evidence="10 11">Belongs to the TonB-dependent receptor family.</text>
</comment>
<dbReference type="CDD" id="cd01347">
    <property type="entry name" value="ligand_gated_channel"/>
    <property type="match status" value="1"/>
</dbReference>
<accession>A0A5D4H0X8</accession>
<proteinExistence type="inferred from homology"/>
<evidence type="ECO:0000256" key="8">
    <source>
        <dbReference type="ARBA" id="ARBA00023170"/>
    </source>
</evidence>
<keyword evidence="3 10" id="KW-1134">Transmembrane beta strand</keyword>
<feature type="domain" description="TonB-dependent receptor plug" evidence="13">
    <location>
        <begin position="131"/>
        <end position="237"/>
    </location>
</feature>
<dbReference type="Pfam" id="PF07715">
    <property type="entry name" value="Plug"/>
    <property type="match status" value="1"/>
</dbReference>
<evidence type="ECO:0000256" key="3">
    <source>
        <dbReference type="ARBA" id="ARBA00022452"/>
    </source>
</evidence>
<evidence type="ECO:0000256" key="2">
    <source>
        <dbReference type="ARBA" id="ARBA00022448"/>
    </source>
</evidence>
<dbReference type="PANTHER" id="PTHR30069:SF29">
    <property type="entry name" value="HEMOGLOBIN AND HEMOGLOBIN-HAPTOGLOBIN-BINDING PROTEIN 1-RELATED"/>
    <property type="match status" value="1"/>
</dbReference>
<comment type="subcellular location">
    <subcellularLocation>
        <location evidence="1 10">Cell outer membrane</location>
        <topology evidence="1 10">Multi-pass membrane protein</topology>
    </subcellularLocation>
</comment>
<feature type="domain" description="TonB-dependent receptor-like beta-barrel" evidence="12">
    <location>
        <begin position="285"/>
        <end position="765"/>
    </location>
</feature>
<keyword evidence="7 10" id="KW-0472">Membrane</keyword>
<gene>
    <name evidence="14" type="ORF">FXV77_16065</name>
</gene>
<name>A0A5D4H0X8_9SPHI</name>
<dbReference type="SUPFAM" id="SSF49452">
    <property type="entry name" value="Starch-binding domain-like"/>
    <property type="match status" value="1"/>
</dbReference>
<protein>
    <submittedName>
        <fullName evidence="14">TonB-dependent receptor</fullName>
    </submittedName>
</protein>
<evidence type="ECO:0000256" key="11">
    <source>
        <dbReference type="RuleBase" id="RU003357"/>
    </source>
</evidence>
<evidence type="ECO:0000256" key="9">
    <source>
        <dbReference type="ARBA" id="ARBA00023237"/>
    </source>
</evidence>
<dbReference type="Pfam" id="PF00593">
    <property type="entry name" value="TonB_dep_Rec_b-barrel"/>
    <property type="match status" value="1"/>
</dbReference>
<comment type="caution">
    <text evidence="14">The sequence shown here is derived from an EMBL/GenBank/DDBJ whole genome shotgun (WGS) entry which is preliminary data.</text>
</comment>
<keyword evidence="5" id="KW-0732">Signal</keyword>
<dbReference type="PANTHER" id="PTHR30069">
    <property type="entry name" value="TONB-DEPENDENT OUTER MEMBRANE RECEPTOR"/>
    <property type="match status" value="1"/>
</dbReference>
<dbReference type="GO" id="GO:0015344">
    <property type="term" value="F:siderophore uptake transmembrane transporter activity"/>
    <property type="evidence" value="ECO:0007669"/>
    <property type="project" value="TreeGrafter"/>
</dbReference>
<evidence type="ECO:0000256" key="6">
    <source>
        <dbReference type="ARBA" id="ARBA00023077"/>
    </source>
</evidence>
<dbReference type="Gene3D" id="2.40.170.20">
    <property type="entry name" value="TonB-dependent receptor, beta-barrel domain"/>
    <property type="match status" value="1"/>
</dbReference>
<evidence type="ECO:0000313" key="14">
    <source>
        <dbReference type="EMBL" id="TYR34134.1"/>
    </source>
</evidence>
<keyword evidence="6 11" id="KW-0798">TonB box</keyword>
<reference evidence="14 15" key="1">
    <citation type="submission" date="2019-08" db="EMBL/GenBank/DDBJ databases">
        <title>Phlebobacter frassis gen. nov. sp. nov., a new member of family Sphingobacteriaceae isolated from sand fly rearing media.</title>
        <authorList>
            <person name="Kakumanu M.L."/>
            <person name="Marayati B.F."/>
            <person name="Wada-Katsumata A."/>
            <person name="Wasserberg G."/>
            <person name="Schal C."/>
            <person name="Apperson C.S."/>
            <person name="Ponnusamy L."/>
        </authorList>
    </citation>
    <scope>NUCLEOTIDE SEQUENCE [LARGE SCALE GENOMIC DNA]</scope>
    <source>
        <strain evidence="14 15">SSI9</strain>
    </source>
</reference>
<evidence type="ECO:0000313" key="15">
    <source>
        <dbReference type="Proteomes" id="UP000322362"/>
    </source>
</evidence>
<dbReference type="PROSITE" id="PS52016">
    <property type="entry name" value="TONB_DEPENDENT_REC_3"/>
    <property type="match status" value="1"/>
</dbReference>
<evidence type="ECO:0000256" key="10">
    <source>
        <dbReference type="PROSITE-ProRule" id="PRU01360"/>
    </source>
</evidence>